<dbReference type="Proteomes" id="UP001596500">
    <property type="component" value="Unassembled WGS sequence"/>
</dbReference>
<gene>
    <name evidence="1" type="ORF">ACFQNG_18855</name>
</gene>
<evidence type="ECO:0000313" key="1">
    <source>
        <dbReference type="EMBL" id="MFC7443129.1"/>
    </source>
</evidence>
<reference evidence="2" key="1">
    <citation type="journal article" date="2019" name="Int. J. Syst. Evol. Microbiol.">
        <title>The Global Catalogue of Microorganisms (GCM) 10K type strain sequencing project: providing services to taxonomists for standard genome sequencing and annotation.</title>
        <authorList>
            <consortium name="The Broad Institute Genomics Platform"/>
            <consortium name="The Broad Institute Genome Sequencing Center for Infectious Disease"/>
            <person name="Wu L."/>
            <person name="Ma J."/>
        </authorList>
    </citation>
    <scope>NUCLEOTIDE SEQUENCE [LARGE SCALE GENOMIC DNA]</scope>
    <source>
        <strain evidence="2">CGMCC 1.12942</strain>
    </source>
</reference>
<dbReference type="RefSeq" id="WP_379867456.1">
    <property type="nucleotide sequence ID" value="NZ_JBHTBW010000080.1"/>
</dbReference>
<proteinExistence type="predicted"/>
<evidence type="ECO:0000313" key="2">
    <source>
        <dbReference type="Proteomes" id="UP001596500"/>
    </source>
</evidence>
<name>A0ABW2RQB9_9BACL</name>
<sequence length="58" mass="6462">MKGLTTCERLTHGDIAGVVRLSKRLGWDFSEEEVHLVLRGTNPPMKAQYFALAVQAYG</sequence>
<comment type="caution">
    <text evidence="1">The sequence shown here is derived from an EMBL/GenBank/DDBJ whole genome shotgun (WGS) entry which is preliminary data.</text>
</comment>
<dbReference type="EMBL" id="JBHTBW010000080">
    <property type="protein sequence ID" value="MFC7443129.1"/>
    <property type="molecule type" value="Genomic_DNA"/>
</dbReference>
<protein>
    <submittedName>
        <fullName evidence="1">Uncharacterized protein</fullName>
    </submittedName>
</protein>
<keyword evidence="2" id="KW-1185">Reference proteome</keyword>
<organism evidence="1 2">
    <name type="scientific">Laceyella putida</name>
    <dbReference type="NCBI Taxonomy" id="110101"/>
    <lineage>
        <taxon>Bacteria</taxon>
        <taxon>Bacillati</taxon>
        <taxon>Bacillota</taxon>
        <taxon>Bacilli</taxon>
        <taxon>Bacillales</taxon>
        <taxon>Thermoactinomycetaceae</taxon>
        <taxon>Laceyella</taxon>
    </lineage>
</organism>
<accession>A0ABW2RQB9</accession>